<feature type="domain" description="N-acetyltransferase" evidence="1">
    <location>
        <begin position="3"/>
        <end position="139"/>
    </location>
</feature>
<reference evidence="2 3" key="1">
    <citation type="journal article" date="2018" name="Syst. Appl. Microbiol.">
        <title>Photobacterium carnosum sp. nov., isolated from spoiled modified atmosphere packaged poultry meat.</title>
        <authorList>
            <person name="Hilgarth M."/>
            <person name="Fuertes S."/>
            <person name="Ehrmann M."/>
            <person name="Vogel R.F."/>
        </authorList>
    </citation>
    <scope>NUCLEOTIDE SEQUENCE [LARGE SCALE GENOMIC DNA]</scope>
    <source>
        <strain evidence="2 3">TMW 2.2021</strain>
    </source>
</reference>
<sequence>MEIEYKVNCPITSSQYIELVNKSVLCECRSTESEIIIKEMLDNSNLIVTAWVDDQLVGIARALTDFHCCCYVSDLAVDESVQSMGIDKYLILVAAESVAETCKIVLLSAPKAEGYYSKIGFKEHNNAWVLTDISELVLP</sequence>
<dbReference type="PANTHER" id="PTHR43233">
    <property type="entry name" value="FAMILY N-ACETYLTRANSFERASE, PUTATIVE (AFU_ORTHOLOGUE AFUA_6G03350)-RELATED"/>
    <property type="match status" value="1"/>
</dbReference>
<name>A0A2N4UTI0_9GAMM</name>
<gene>
    <name evidence="2" type="ORF">CIK00_07905</name>
</gene>
<dbReference type="AlphaFoldDB" id="A0A2N4UTI0"/>
<dbReference type="SUPFAM" id="SSF55729">
    <property type="entry name" value="Acyl-CoA N-acyltransferases (Nat)"/>
    <property type="match status" value="1"/>
</dbReference>
<organism evidence="2 3">
    <name type="scientific">Photobacterium carnosum</name>
    <dbReference type="NCBI Taxonomy" id="2023717"/>
    <lineage>
        <taxon>Bacteria</taxon>
        <taxon>Pseudomonadati</taxon>
        <taxon>Pseudomonadota</taxon>
        <taxon>Gammaproteobacteria</taxon>
        <taxon>Vibrionales</taxon>
        <taxon>Vibrionaceae</taxon>
        <taxon>Photobacterium</taxon>
    </lineage>
</organism>
<dbReference type="Gene3D" id="3.40.630.30">
    <property type="match status" value="1"/>
</dbReference>
<dbReference type="PROSITE" id="PS51186">
    <property type="entry name" value="GNAT"/>
    <property type="match status" value="1"/>
</dbReference>
<dbReference type="RefSeq" id="WP_101768355.1">
    <property type="nucleotide sequence ID" value="NZ_BPPU01000001.1"/>
</dbReference>
<dbReference type="Proteomes" id="UP000234420">
    <property type="component" value="Unassembled WGS sequence"/>
</dbReference>
<keyword evidence="3" id="KW-1185">Reference proteome</keyword>
<proteinExistence type="predicted"/>
<evidence type="ECO:0000313" key="2">
    <source>
        <dbReference type="EMBL" id="PLC58328.1"/>
    </source>
</evidence>
<evidence type="ECO:0000313" key="3">
    <source>
        <dbReference type="Proteomes" id="UP000234420"/>
    </source>
</evidence>
<dbReference type="InterPro" id="IPR053144">
    <property type="entry name" value="Acetyltransferase_Butenolide"/>
</dbReference>
<evidence type="ECO:0000259" key="1">
    <source>
        <dbReference type="PROSITE" id="PS51186"/>
    </source>
</evidence>
<dbReference type="PANTHER" id="PTHR43233:SF1">
    <property type="entry name" value="FAMILY N-ACETYLTRANSFERASE, PUTATIVE (AFU_ORTHOLOGUE AFUA_6G03350)-RELATED"/>
    <property type="match status" value="1"/>
</dbReference>
<comment type="caution">
    <text evidence="2">The sequence shown here is derived from an EMBL/GenBank/DDBJ whole genome shotgun (WGS) entry which is preliminary data.</text>
</comment>
<dbReference type="InterPro" id="IPR016181">
    <property type="entry name" value="Acyl_CoA_acyltransferase"/>
</dbReference>
<keyword evidence="2" id="KW-0808">Transferase</keyword>
<dbReference type="InterPro" id="IPR000182">
    <property type="entry name" value="GNAT_dom"/>
</dbReference>
<accession>A0A2N4UTI0</accession>
<dbReference type="EMBL" id="NPIB01000007">
    <property type="protein sequence ID" value="PLC58328.1"/>
    <property type="molecule type" value="Genomic_DNA"/>
</dbReference>
<dbReference type="GO" id="GO:0016747">
    <property type="term" value="F:acyltransferase activity, transferring groups other than amino-acyl groups"/>
    <property type="evidence" value="ECO:0007669"/>
    <property type="project" value="InterPro"/>
</dbReference>
<dbReference type="Pfam" id="PF13673">
    <property type="entry name" value="Acetyltransf_10"/>
    <property type="match status" value="1"/>
</dbReference>
<protein>
    <submittedName>
        <fullName evidence="2">GNAT family N-acetyltransferase</fullName>
    </submittedName>
</protein>
<dbReference type="CDD" id="cd04301">
    <property type="entry name" value="NAT_SF"/>
    <property type="match status" value="1"/>
</dbReference>